<keyword evidence="3" id="KW-1185">Reference proteome</keyword>
<accession>A0A1A9VYE9</accession>
<dbReference type="PANTHER" id="PTHR21207:SF2">
    <property type="entry name" value="PARKIN COREGULATED GENE PROTEIN"/>
    <property type="match status" value="1"/>
</dbReference>
<keyword evidence="1" id="KW-0812">Transmembrane</keyword>
<dbReference type="InterPro" id="IPR016024">
    <property type="entry name" value="ARM-type_fold"/>
</dbReference>
<dbReference type="GO" id="GO:0051879">
    <property type="term" value="F:Hsp90 protein binding"/>
    <property type="evidence" value="ECO:0007669"/>
    <property type="project" value="TreeGrafter"/>
</dbReference>
<feature type="transmembrane region" description="Helical" evidence="1">
    <location>
        <begin position="161"/>
        <end position="184"/>
    </location>
</feature>
<evidence type="ECO:0000256" key="1">
    <source>
        <dbReference type="SAM" id="Phobius"/>
    </source>
</evidence>
<dbReference type="VEuPathDB" id="VectorBase:GAUT051695"/>
<protein>
    <submittedName>
        <fullName evidence="2">Uncharacterized protein</fullName>
    </submittedName>
</protein>
<keyword evidence="1" id="KW-1133">Transmembrane helix</keyword>
<reference evidence="2" key="1">
    <citation type="submission" date="2020-05" db="UniProtKB">
        <authorList>
            <consortium name="EnsemblMetazoa"/>
        </authorList>
    </citation>
    <scope>IDENTIFICATION</scope>
    <source>
        <strain evidence="2">TTRI</strain>
    </source>
</reference>
<name>A0A1A9VYE9_GLOAU</name>
<dbReference type="InterPro" id="IPR011989">
    <property type="entry name" value="ARM-like"/>
</dbReference>
<dbReference type="EnsemblMetazoa" id="GAUT051695-RA">
    <property type="protein sequence ID" value="GAUT051695-PA"/>
    <property type="gene ID" value="GAUT051695"/>
</dbReference>
<dbReference type="STRING" id="7395.A0A1A9VYE9"/>
<dbReference type="Proteomes" id="UP000078200">
    <property type="component" value="Unassembled WGS sequence"/>
</dbReference>
<evidence type="ECO:0000313" key="3">
    <source>
        <dbReference type="Proteomes" id="UP000078200"/>
    </source>
</evidence>
<dbReference type="InterPro" id="IPR019399">
    <property type="entry name" value="Parkin_co-regulated_protein"/>
</dbReference>
<organism evidence="2 3">
    <name type="scientific">Glossina austeni</name>
    <name type="common">Savannah tsetse fly</name>
    <dbReference type="NCBI Taxonomy" id="7395"/>
    <lineage>
        <taxon>Eukaryota</taxon>
        <taxon>Metazoa</taxon>
        <taxon>Ecdysozoa</taxon>
        <taxon>Arthropoda</taxon>
        <taxon>Hexapoda</taxon>
        <taxon>Insecta</taxon>
        <taxon>Pterygota</taxon>
        <taxon>Neoptera</taxon>
        <taxon>Endopterygota</taxon>
        <taxon>Diptera</taxon>
        <taxon>Brachycera</taxon>
        <taxon>Muscomorpha</taxon>
        <taxon>Hippoboscoidea</taxon>
        <taxon>Glossinidae</taxon>
        <taxon>Glossina</taxon>
    </lineage>
</organism>
<keyword evidence="1" id="KW-0472">Membrane</keyword>
<sequence length="271" mass="30812">METITPDVKQLTGKECRELLYIRSTRPVRVVPAFTYQALQKNTVVEPPEKIDLFKKHVIAETFFKIFLRRGDIPVASSGKVLRKNSKEYPVKWYCTPQDLDYCYYLPIFVDGLSDNDVEIRKLAQYGAMDLIRRAPHKILPVLPKLVLPLKRALNTRNKKIMIAALKVLQLMVLIGPCVGQALIPYYRQLLSPCNLYKNINVNLGHGIDPDRDRRIGDVIEDTLNALERCGGPNAFINIKYMVPTYESSTYPRCEMGHPKATGGEAASHPR</sequence>
<dbReference type="Pfam" id="PF10274">
    <property type="entry name" value="ParcG"/>
    <property type="match status" value="1"/>
</dbReference>
<dbReference type="Gene3D" id="1.25.10.10">
    <property type="entry name" value="Leucine-rich Repeat Variant"/>
    <property type="match status" value="1"/>
</dbReference>
<proteinExistence type="predicted"/>
<dbReference type="PANTHER" id="PTHR21207">
    <property type="entry name" value="PARKIN COREGULATED GENE PROTEIN PARK2 COREGULATED"/>
    <property type="match status" value="1"/>
</dbReference>
<dbReference type="GO" id="GO:0030544">
    <property type="term" value="F:Hsp70 protein binding"/>
    <property type="evidence" value="ECO:0007669"/>
    <property type="project" value="TreeGrafter"/>
</dbReference>
<evidence type="ECO:0000313" key="2">
    <source>
        <dbReference type="EnsemblMetazoa" id="GAUT051695-PA"/>
    </source>
</evidence>
<dbReference type="SUPFAM" id="SSF48371">
    <property type="entry name" value="ARM repeat"/>
    <property type="match status" value="1"/>
</dbReference>
<dbReference type="AlphaFoldDB" id="A0A1A9VYE9"/>